<dbReference type="CDD" id="cd14014">
    <property type="entry name" value="STKc_PknB_like"/>
    <property type="match status" value="1"/>
</dbReference>
<feature type="transmembrane region" description="Helical" evidence="3">
    <location>
        <begin position="362"/>
        <end position="383"/>
    </location>
</feature>
<dbReference type="InterPro" id="IPR000719">
    <property type="entry name" value="Prot_kinase_dom"/>
</dbReference>
<dbReference type="GO" id="GO:0005524">
    <property type="term" value="F:ATP binding"/>
    <property type="evidence" value="ECO:0007669"/>
    <property type="project" value="UniProtKB-KW"/>
</dbReference>
<keyword evidence="1" id="KW-0547">Nucleotide-binding</keyword>
<feature type="transmembrane region" description="Helical" evidence="3">
    <location>
        <begin position="301"/>
        <end position="325"/>
    </location>
</feature>
<dbReference type="InterPro" id="IPR011009">
    <property type="entry name" value="Kinase-like_dom_sf"/>
</dbReference>
<evidence type="ECO:0000313" key="5">
    <source>
        <dbReference type="EMBL" id="BAY85438.1"/>
    </source>
</evidence>
<keyword evidence="5" id="KW-0808">Transferase</keyword>
<dbReference type="OrthoDB" id="5518868at2"/>
<dbReference type="SMART" id="SM00220">
    <property type="entry name" value="S_TKc"/>
    <property type="match status" value="1"/>
</dbReference>
<dbReference type="InterPro" id="IPR008271">
    <property type="entry name" value="Ser/Thr_kinase_AS"/>
</dbReference>
<dbReference type="Gene3D" id="1.10.510.10">
    <property type="entry name" value="Transferase(Phosphotransferase) domain 1"/>
    <property type="match status" value="1"/>
</dbReference>
<keyword evidence="3" id="KW-1133">Transmembrane helix</keyword>
<evidence type="ECO:0000313" key="6">
    <source>
        <dbReference type="Proteomes" id="UP000218418"/>
    </source>
</evidence>
<feature type="domain" description="Protein kinase" evidence="4">
    <location>
        <begin position="14"/>
        <end position="268"/>
    </location>
</feature>
<dbReference type="PROSITE" id="PS00108">
    <property type="entry name" value="PROTEIN_KINASE_ST"/>
    <property type="match status" value="1"/>
</dbReference>
<evidence type="ECO:0000259" key="4">
    <source>
        <dbReference type="PROSITE" id="PS50011"/>
    </source>
</evidence>
<name>A0A1Z4LWI0_9CYAN</name>
<accession>A0A1Z4LWI0</accession>
<evidence type="ECO:0000256" key="2">
    <source>
        <dbReference type="ARBA" id="ARBA00022840"/>
    </source>
</evidence>
<protein>
    <submittedName>
        <fullName evidence="5">Serine/threonine protein kinase</fullName>
    </submittedName>
</protein>
<feature type="transmembrane region" description="Helical" evidence="3">
    <location>
        <begin position="389"/>
        <end position="410"/>
    </location>
</feature>
<evidence type="ECO:0000256" key="3">
    <source>
        <dbReference type="SAM" id="Phobius"/>
    </source>
</evidence>
<organism evidence="5 6">
    <name type="scientific">Calothrix parasitica NIES-267</name>
    <dbReference type="NCBI Taxonomy" id="1973488"/>
    <lineage>
        <taxon>Bacteria</taxon>
        <taxon>Bacillati</taxon>
        <taxon>Cyanobacteriota</taxon>
        <taxon>Cyanophyceae</taxon>
        <taxon>Nostocales</taxon>
        <taxon>Calotrichaceae</taxon>
        <taxon>Calothrix</taxon>
    </lineage>
</organism>
<reference evidence="5 6" key="1">
    <citation type="submission" date="2017-06" db="EMBL/GenBank/DDBJ databases">
        <title>Genome sequencing of cyanobaciteial culture collection at National Institute for Environmental Studies (NIES).</title>
        <authorList>
            <person name="Hirose Y."/>
            <person name="Shimura Y."/>
            <person name="Fujisawa T."/>
            <person name="Nakamura Y."/>
            <person name="Kawachi M."/>
        </authorList>
    </citation>
    <scope>NUCLEOTIDE SEQUENCE [LARGE SCALE GENOMIC DNA]</scope>
    <source>
        <strain evidence="5 6">NIES-267</strain>
    </source>
</reference>
<keyword evidence="5" id="KW-0723">Serine/threonine-protein kinase</keyword>
<sequence length="426" mass="47596">MKNDFPQEFLKKGYEIEKQLAKKAGRRTLLAKDLNSQKLVVIKLLAFSNDFSWEDLKLFEREAQTLQTLEHPSIPRYIDYFELDTKTGKTYALVQSYIEGESLEELLQEKGKFTEAEIKNIAKYLLEILIYLHRRQPPLIHRDIKPSNIILAERPYLVDFGSVQTLANKGGQTVTVVGTYGYMPPEQFGGAATAASDLYSLGATLITLATGIQPADLPQEDMRIAFEQVAKLTPGFVEWLGWLTEPSLDKRAASAEVALKALGTGEIVKKKSKDVIKYKAVGNLKLFWHIMWRSTCIGGGVILIAAAIYGMAVVPVGGIFLGIIYGAYIGIPFSLINSLLVGIITRFFFYPLKNPYLHRRRITLVSMFISTAFSVVLLGGIVYSDPSELQVGIFYVIAPVLISGLSMSLATKSFARWYEKQSRLTQ</sequence>
<dbReference type="EMBL" id="AP018227">
    <property type="protein sequence ID" value="BAY85438.1"/>
    <property type="molecule type" value="Genomic_DNA"/>
</dbReference>
<evidence type="ECO:0000256" key="1">
    <source>
        <dbReference type="ARBA" id="ARBA00022741"/>
    </source>
</evidence>
<keyword evidence="5" id="KW-0418">Kinase</keyword>
<dbReference type="PANTHER" id="PTHR24363">
    <property type="entry name" value="SERINE/THREONINE PROTEIN KINASE"/>
    <property type="match status" value="1"/>
</dbReference>
<proteinExistence type="predicted"/>
<keyword evidence="3" id="KW-0812">Transmembrane</keyword>
<dbReference type="Pfam" id="PF00069">
    <property type="entry name" value="Pkinase"/>
    <property type="match status" value="1"/>
</dbReference>
<dbReference type="GO" id="GO:0004674">
    <property type="term" value="F:protein serine/threonine kinase activity"/>
    <property type="evidence" value="ECO:0007669"/>
    <property type="project" value="UniProtKB-KW"/>
</dbReference>
<keyword evidence="2" id="KW-0067">ATP-binding</keyword>
<keyword evidence="3" id="KW-0472">Membrane</keyword>
<keyword evidence="6" id="KW-1185">Reference proteome</keyword>
<dbReference type="Proteomes" id="UP000218418">
    <property type="component" value="Chromosome"/>
</dbReference>
<dbReference type="SUPFAM" id="SSF56112">
    <property type="entry name" value="Protein kinase-like (PK-like)"/>
    <property type="match status" value="1"/>
</dbReference>
<feature type="transmembrane region" description="Helical" evidence="3">
    <location>
        <begin position="331"/>
        <end position="350"/>
    </location>
</feature>
<dbReference type="PROSITE" id="PS50011">
    <property type="entry name" value="PROTEIN_KINASE_DOM"/>
    <property type="match status" value="1"/>
</dbReference>
<dbReference type="PANTHER" id="PTHR24363:SF7">
    <property type="entry name" value="SERINE_THREONINE-PROTEIN KINASE-LIKE PROTEIN E"/>
    <property type="match status" value="1"/>
</dbReference>
<dbReference type="AlphaFoldDB" id="A0A1Z4LWI0"/>
<gene>
    <name evidence="5" type="ORF">NIES267_49380</name>
</gene>